<dbReference type="SUPFAM" id="SSF52540">
    <property type="entry name" value="P-loop containing nucleoside triphosphate hydrolases"/>
    <property type="match status" value="1"/>
</dbReference>
<evidence type="ECO:0000256" key="7">
    <source>
        <dbReference type="ARBA" id="ARBA00049244"/>
    </source>
</evidence>
<keyword evidence="2" id="KW-0808">Transferase</keyword>
<evidence type="ECO:0000256" key="5">
    <source>
        <dbReference type="ARBA" id="ARBA00022932"/>
    </source>
</evidence>
<keyword evidence="5" id="KW-0239">DNA-directed DNA polymerase</keyword>
<keyword evidence="4" id="KW-0235">DNA replication</keyword>
<feature type="non-terminal residue" evidence="8">
    <location>
        <position position="293"/>
    </location>
</feature>
<dbReference type="InterPro" id="IPR008921">
    <property type="entry name" value="DNA_pol3_clamp-load_cplx_C"/>
</dbReference>
<evidence type="ECO:0000256" key="6">
    <source>
        <dbReference type="ARBA" id="ARBA00034754"/>
    </source>
</evidence>
<dbReference type="Gene3D" id="3.40.50.300">
    <property type="entry name" value="P-loop containing nucleotide triphosphate hydrolases"/>
    <property type="match status" value="1"/>
</dbReference>
<dbReference type="InterPro" id="IPR005790">
    <property type="entry name" value="DNA_polIII_delta"/>
</dbReference>
<proteinExistence type="inferred from homology"/>
<evidence type="ECO:0000256" key="3">
    <source>
        <dbReference type="ARBA" id="ARBA00022695"/>
    </source>
</evidence>
<reference evidence="8" key="1">
    <citation type="submission" date="2018-05" db="EMBL/GenBank/DDBJ databases">
        <authorList>
            <person name="Lanie J.A."/>
            <person name="Ng W.-L."/>
            <person name="Kazmierczak K.M."/>
            <person name="Andrzejewski T.M."/>
            <person name="Davidsen T.M."/>
            <person name="Wayne K.J."/>
            <person name="Tettelin H."/>
            <person name="Glass J.I."/>
            <person name="Rusch D."/>
            <person name="Podicherti R."/>
            <person name="Tsui H.-C.T."/>
            <person name="Winkler M.E."/>
        </authorList>
    </citation>
    <scope>NUCLEOTIDE SEQUENCE</scope>
</reference>
<evidence type="ECO:0000256" key="2">
    <source>
        <dbReference type="ARBA" id="ARBA00022679"/>
    </source>
</evidence>
<dbReference type="PANTHER" id="PTHR34388:SF1">
    <property type="entry name" value="DNA POLYMERASE III SUBUNIT DELTA"/>
    <property type="match status" value="1"/>
</dbReference>
<keyword evidence="3" id="KW-0548">Nucleotidyltransferase</keyword>
<comment type="similarity">
    <text evidence="6">Belongs to the DNA polymerase HolA subunit family.</text>
</comment>
<dbReference type="GO" id="GO:0006261">
    <property type="term" value="P:DNA-templated DNA replication"/>
    <property type="evidence" value="ECO:0007669"/>
    <property type="project" value="TreeGrafter"/>
</dbReference>
<gene>
    <name evidence="8" type="ORF">METZ01_LOCUS213429</name>
</gene>
<accession>A0A382FD16</accession>
<name>A0A382FD16_9ZZZZ</name>
<dbReference type="GO" id="GO:0009360">
    <property type="term" value="C:DNA polymerase III complex"/>
    <property type="evidence" value="ECO:0007669"/>
    <property type="project" value="TreeGrafter"/>
</dbReference>
<dbReference type="Gene3D" id="1.20.272.10">
    <property type="match status" value="1"/>
</dbReference>
<organism evidence="8">
    <name type="scientific">marine metagenome</name>
    <dbReference type="NCBI Taxonomy" id="408172"/>
    <lineage>
        <taxon>unclassified sequences</taxon>
        <taxon>metagenomes</taxon>
        <taxon>ecological metagenomes</taxon>
    </lineage>
</organism>
<dbReference type="InterPro" id="IPR027417">
    <property type="entry name" value="P-loop_NTPase"/>
</dbReference>
<dbReference type="PANTHER" id="PTHR34388">
    <property type="entry name" value="DNA POLYMERASE III SUBUNIT DELTA"/>
    <property type="match status" value="1"/>
</dbReference>
<evidence type="ECO:0000313" key="8">
    <source>
        <dbReference type="EMBL" id="SVB60575.1"/>
    </source>
</evidence>
<dbReference type="EMBL" id="UINC01049154">
    <property type="protein sequence ID" value="SVB60575.1"/>
    <property type="molecule type" value="Genomic_DNA"/>
</dbReference>
<evidence type="ECO:0000256" key="1">
    <source>
        <dbReference type="ARBA" id="ARBA00012417"/>
    </source>
</evidence>
<dbReference type="EC" id="2.7.7.7" evidence="1"/>
<dbReference type="NCBIfam" id="TIGR01128">
    <property type="entry name" value="holA"/>
    <property type="match status" value="1"/>
</dbReference>
<sequence length="293" mass="34118">MYGENNGLKKEIRESIKVTIKRKDSNLELLSLYDNDIISNKENFYNSIYSGSLFSKKKIITINYGTDKIINVIKDVVDKYPENILIIIISDILEKKSKLRNFFETNAKTVCIPCYLDGEKDLQIIAKTELKKNNINLSQESINLLVEKSNSDRDNLKNELEKIKSFSLNKKILELDEIKSIINFSGEYKSDSLINECLCGNIPQYKKILSELYINTINYIFLLKILSNKIRRLLSLKMSEQNYNNLDSLINAFKPPIFWKEKTIIKKQLSVWNLNELKTTIHEINDVELLCKK</sequence>
<dbReference type="GO" id="GO:0003887">
    <property type="term" value="F:DNA-directed DNA polymerase activity"/>
    <property type="evidence" value="ECO:0007669"/>
    <property type="project" value="UniProtKB-KW"/>
</dbReference>
<dbReference type="GO" id="GO:0003677">
    <property type="term" value="F:DNA binding"/>
    <property type="evidence" value="ECO:0007669"/>
    <property type="project" value="InterPro"/>
</dbReference>
<dbReference type="SUPFAM" id="SSF48019">
    <property type="entry name" value="post-AAA+ oligomerization domain-like"/>
    <property type="match status" value="1"/>
</dbReference>
<dbReference type="Gene3D" id="1.10.8.60">
    <property type="match status" value="1"/>
</dbReference>
<comment type="catalytic activity">
    <reaction evidence="7">
        <text>DNA(n) + a 2'-deoxyribonucleoside 5'-triphosphate = DNA(n+1) + diphosphate</text>
        <dbReference type="Rhea" id="RHEA:22508"/>
        <dbReference type="Rhea" id="RHEA-COMP:17339"/>
        <dbReference type="Rhea" id="RHEA-COMP:17340"/>
        <dbReference type="ChEBI" id="CHEBI:33019"/>
        <dbReference type="ChEBI" id="CHEBI:61560"/>
        <dbReference type="ChEBI" id="CHEBI:173112"/>
        <dbReference type="EC" id="2.7.7.7"/>
    </reaction>
</comment>
<protein>
    <recommendedName>
        <fullName evidence="1">DNA-directed DNA polymerase</fullName>
        <ecNumber evidence="1">2.7.7.7</ecNumber>
    </recommendedName>
</protein>
<dbReference type="AlphaFoldDB" id="A0A382FD16"/>
<evidence type="ECO:0000256" key="4">
    <source>
        <dbReference type="ARBA" id="ARBA00022705"/>
    </source>
</evidence>